<keyword evidence="2" id="KW-1185">Reference proteome</keyword>
<dbReference type="EMBL" id="CAJZBQ010000036">
    <property type="protein sequence ID" value="CAG9324251.1"/>
    <property type="molecule type" value="Genomic_DNA"/>
</dbReference>
<evidence type="ECO:0000313" key="1">
    <source>
        <dbReference type="EMBL" id="CAG9324251.1"/>
    </source>
</evidence>
<name>A0AAU9JE17_9CILI</name>
<evidence type="ECO:0000313" key="2">
    <source>
        <dbReference type="Proteomes" id="UP001162131"/>
    </source>
</evidence>
<organism evidence="1 2">
    <name type="scientific">Blepharisma stoltei</name>
    <dbReference type="NCBI Taxonomy" id="1481888"/>
    <lineage>
        <taxon>Eukaryota</taxon>
        <taxon>Sar</taxon>
        <taxon>Alveolata</taxon>
        <taxon>Ciliophora</taxon>
        <taxon>Postciliodesmatophora</taxon>
        <taxon>Heterotrichea</taxon>
        <taxon>Heterotrichida</taxon>
        <taxon>Blepharismidae</taxon>
        <taxon>Blepharisma</taxon>
    </lineage>
</organism>
<reference evidence="1" key="1">
    <citation type="submission" date="2021-09" db="EMBL/GenBank/DDBJ databases">
        <authorList>
            <consortium name="AG Swart"/>
            <person name="Singh M."/>
            <person name="Singh A."/>
            <person name="Seah K."/>
            <person name="Emmerich C."/>
        </authorList>
    </citation>
    <scope>NUCLEOTIDE SEQUENCE</scope>
    <source>
        <strain evidence="1">ATCC30299</strain>
    </source>
</reference>
<accession>A0AAU9JE17</accession>
<dbReference type="AlphaFoldDB" id="A0AAU9JE17"/>
<proteinExistence type="predicted"/>
<protein>
    <submittedName>
        <fullName evidence="1">Uncharacterized protein</fullName>
    </submittedName>
</protein>
<gene>
    <name evidence="1" type="ORF">BSTOLATCC_MIC36046</name>
</gene>
<dbReference type="Proteomes" id="UP001162131">
    <property type="component" value="Unassembled WGS sequence"/>
</dbReference>
<sequence length="107" mass="12974">MIFNKVSHFCFPLRLQTIFHAELTHAFKITSFFFNCRLSTISTQEWVKFRFHLFCLFFHVIRISNLFHTQIPIIFRYLEHSIINLTIVCSHLQISQFQIYINFILLC</sequence>
<comment type="caution">
    <text evidence="1">The sequence shown here is derived from an EMBL/GenBank/DDBJ whole genome shotgun (WGS) entry which is preliminary data.</text>
</comment>